<dbReference type="Pfam" id="PF00147">
    <property type="entry name" value="Fibrinogen_C"/>
    <property type="match status" value="1"/>
</dbReference>
<dbReference type="EnsemblMetazoa" id="XM_044456621.1">
    <property type="protein sequence ID" value="XP_044312556.1"/>
    <property type="gene ID" value="LOC108041703"/>
</dbReference>
<reference evidence="3" key="1">
    <citation type="journal article" date="2021" name="Elife">
        <title>Highly contiguous assemblies of 101 drosophilid genomes.</title>
        <authorList>
            <person name="Kim B.Y."/>
            <person name="Wang J.R."/>
            <person name="Miller D.E."/>
            <person name="Barmina O."/>
            <person name="Delaney E."/>
            <person name="Thompson A."/>
            <person name="Comeault A.A."/>
            <person name="Peede D."/>
            <person name="D'Agostino E.R."/>
            <person name="Pelaez J."/>
            <person name="Aguilar J.M."/>
            <person name="Haji D."/>
            <person name="Matsunaga T."/>
            <person name="Armstrong E.E."/>
            <person name="Zych M."/>
            <person name="Ogawa Y."/>
            <person name="Stamenkovic-Radak M."/>
            <person name="Jelic M."/>
            <person name="Veselinovic M.S."/>
            <person name="Tanaskovic M."/>
            <person name="Eric P."/>
            <person name="Gao J.J."/>
            <person name="Katoh T.K."/>
            <person name="Toda M.J."/>
            <person name="Watabe H."/>
            <person name="Watada M."/>
            <person name="Davis J.S."/>
            <person name="Moyle L.C."/>
            <person name="Manoli G."/>
            <person name="Bertolini E."/>
            <person name="Kostal V."/>
            <person name="Hawley R.S."/>
            <person name="Takahashi A."/>
            <person name="Jones C.D."/>
            <person name="Price D.K."/>
            <person name="Whiteman N."/>
            <person name="Kopp A."/>
            <person name="Matute D.R."/>
            <person name="Petrov D.A."/>
        </authorList>
    </citation>
    <scope>NUCLEOTIDE SEQUENCE [LARGE SCALE GENOMIC DNA]</scope>
</reference>
<feature type="domain" description="Fibrinogen C-terminal" evidence="1">
    <location>
        <begin position="441"/>
        <end position="562"/>
    </location>
</feature>
<reference evidence="2" key="2">
    <citation type="submission" date="2025-05" db="UniProtKB">
        <authorList>
            <consortium name="EnsemblMetazoa"/>
        </authorList>
    </citation>
    <scope>IDENTIFICATION</scope>
</reference>
<dbReference type="InterPro" id="IPR050373">
    <property type="entry name" value="Fibrinogen_C-term_domain"/>
</dbReference>
<dbReference type="InterPro" id="IPR036056">
    <property type="entry name" value="Fibrinogen-like_C"/>
</dbReference>
<proteinExistence type="predicted"/>
<dbReference type="InterPro" id="IPR002181">
    <property type="entry name" value="Fibrinogen_a/b/g_C_dom"/>
</dbReference>
<dbReference type="RefSeq" id="XP_044312556.1">
    <property type="nucleotide sequence ID" value="XM_044456621.1"/>
</dbReference>
<sequence length="562" mass="64289">MLKPDRCQNLREQQLINIFEIIITTLEGKLNRIDRLDKTVDLIMKNMDALQNQVVKNIEKTDLIIFQLDNIEKTISNGVPKIRAQFLDVINQTTKLEQNSSKLLNERIVKIDRKVIDIDNKLECLKVQIDNNYLQVEDFNGEASEKKPVTINVNDITKALSSEAMTHMSSELRDLRESADNIDKKLQFHINVVSENIGIMMNMMHEIHFAVVDNNKQFQILNATTAASPLKSSKLEVLVKQIRPMVSEKIDEVWDVVVDTKSTVDYLLPKSAALLTQTQRQERAIDEIHQDLKTKTNLIINNLDKVEKRLKKQENYVQILAKLPEPPELIADKKIDSILKYDLNSHSLIDETFKRANLSSSFSYVQPTIVNTISPTLFTSSTGDLMLDQLHSTPISPIITYSTGALINGSKSAIRKDGIIFPSIKKKPAIINTTIANDILTLKDIKGFSCVDILNAGMKQSGVFYLQIRGTTYWFLKVYCDQETTDGGWTVIQRRDDYVDSRENFNRDWADYKNGFGEPSKDFWLGNENIYMLTNNEEYSLRVELEDFEGNKRICCTVIQLI</sequence>
<dbReference type="Gene3D" id="3.90.215.10">
    <property type="entry name" value="Gamma Fibrinogen, chain A, domain 1"/>
    <property type="match status" value="1"/>
</dbReference>
<evidence type="ECO:0000313" key="3">
    <source>
        <dbReference type="Proteomes" id="UP001652680"/>
    </source>
</evidence>
<name>A0ABM5J167_DRORH</name>
<evidence type="ECO:0000313" key="2">
    <source>
        <dbReference type="EnsemblMetazoa" id="XP_044312556.1"/>
    </source>
</evidence>
<dbReference type="GeneID" id="108041703"/>
<dbReference type="PANTHER" id="PTHR19143">
    <property type="entry name" value="FIBRINOGEN/TENASCIN/ANGIOPOEITIN"/>
    <property type="match status" value="1"/>
</dbReference>
<dbReference type="PROSITE" id="PS51406">
    <property type="entry name" value="FIBRINOGEN_C_2"/>
    <property type="match status" value="1"/>
</dbReference>
<keyword evidence="3" id="KW-1185">Reference proteome</keyword>
<dbReference type="PANTHER" id="PTHR19143:SF426">
    <property type="entry name" value="RE19569P"/>
    <property type="match status" value="1"/>
</dbReference>
<dbReference type="SUPFAM" id="SSF56496">
    <property type="entry name" value="Fibrinogen C-terminal domain-like"/>
    <property type="match status" value="1"/>
</dbReference>
<dbReference type="Proteomes" id="UP001652680">
    <property type="component" value="Unassembled WGS sequence"/>
</dbReference>
<organism evidence="2 3">
    <name type="scientific">Drosophila rhopaloa</name>
    <name type="common">Fruit fly</name>
    <dbReference type="NCBI Taxonomy" id="1041015"/>
    <lineage>
        <taxon>Eukaryota</taxon>
        <taxon>Metazoa</taxon>
        <taxon>Ecdysozoa</taxon>
        <taxon>Arthropoda</taxon>
        <taxon>Hexapoda</taxon>
        <taxon>Insecta</taxon>
        <taxon>Pterygota</taxon>
        <taxon>Neoptera</taxon>
        <taxon>Endopterygota</taxon>
        <taxon>Diptera</taxon>
        <taxon>Brachycera</taxon>
        <taxon>Muscomorpha</taxon>
        <taxon>Ephydroidea</taxon>
        <taxon>Drosophilidae</taxon>
        <taxon>Drosophila</taxon>
        <taxon>Sophophora</taxon>
    </lineage>
</organism>
<dbReference type="InterPro" id="IPR014716">
    <property type="entry name" value="Fibrinogen_a/b/g_C_1"/>
</dbReference>
<accession>A0ABM5J167</accession>
<dbReference type="SMART" id="SM00186">
    <property type="entry name" value="FBG"/>
    <property type="match status" value="1"/>
</dbReference>
<protein>
    <recommendedName>
        <fullName evidence="1">Fibrinogen C-terminal domain-containing protein</fullName>
    </recommendedName>
</protein>
<dbReference type="NCBIfam" id="NF040941">
    <property type="entry name" value="GGGWT_bact"/>
    <property type="match status" value="1"/>
</dbReference>
<evidence type="ECO:0000259" key="1">
    <source>
        <dbReference type="PROSITE" id="PS51406"/>
    </source>
</evidence>